<evidence type="ECO:0000313" key="2">
    <source>
        <dbReference type="Proteomes" id="UP001432027"/>
    </source>
</evidence>
<gene>
    <name evidence="1" type="ORF">PENTCL1PPCAC_25810</name>
</gene>
<dbReference type="AlphaFoldDB" id="A0AAV5UAZ1"/>
<organism evidence="1 2">
    <name type="scientific">Pristionchus entomophagus</name>
    <dbReference type="NCBI Taxonomy" id="358040"/>
    <lineage>
        <taxon>Eukaryota</taxon>
        <taxon>Metazoa</taxon>
        <taxon>Ecdysozoa</taxon>
        <taxon>Nematoda</taxon>
        <taxon>Chromadorea</taxon>
        <taxon>Rhabditida</taxon>
        <taxon>Rhabditina</taxon>
        <taxon>Diplogasteromorpha</taxon>
        <taxon>Diplogasteroidea</taxon>
        <taxon>Neodiplogasteridae</taxon>
        <taxon>Pristionchus</taxon>
    </lineage>
</organism>
<keyword evidence="2" id="KW-1185">Reference proteome</keyword>
<evidence type="ECO:0008006" key="3">
    <source>
        <dbReference type="Google" id="ProtNLM"/>
    </source>
</evidence>
<comment type="caution">
    <text evidence="1">The sequence shown here is derived from an EMBL/GenBank/DDBJ whole genome shotgun (WGS) entry which is preliminary data.</text>
</comment>
<dbReference type="Proteomes" id="UP001432027">
    <property type="component" value="Unassembled WGS sequence"/>
</dbReference>
<name>A0AAV5UAZ1_9BILA</name>
<reference evidence="1" key="1">
    <citation type="submission" date="2023-10" db="EMBL/GenBank/DDBJ databases">
        <title>Genome assembly of Pristionchus species.</title>
        <authorList>
            <person name="Yoshida K."/>
            <person name="Sommer R.J."/>
        </authorList>
    </citation>
    <scope>NUCLEOTIDE SEQUENCE</scope>
    <source>
        <strain evidence="1">RS0144</strain>
    </source>
</reference>
<feature type="non-terminal residue" evidence="1">
    <location>
        <position position="197"/>
    </location>
</feature>
<protein>
    <recommendedName>
        <fullName evidence="3">Ribosomal protein</fullName>
    </recommendedName>
</protein>
<proteinExistence type="predicted"/>
<evidence type="ECO:0000313" key="1">
    <source>
        <dbReference type="EMBL" id="GMT03636.1"/>
    </source>
</evidence>
<dbReference type="EMBL" id="BTSX01000006">
    <property type="protein sequence ID" value="GMT03636.1"/>
    <property type="molecule type" value="Genomic_DNA"/>
</dbReference>
<sequence length="197" mass="21307">MVQSQTHAHQIVFSSNFRRSFSFISGLANFTHNAVPSAISIPSLTSRIVILCRRRCATGSLVVLSRSDPEGETRYGSRTLTASSMIPLTWNLIASTISSPDSGGISSKPCLAPIRKRYTVMNDSVGMACSLFRSASSIAFFPIGTCAPSSRCVNSFSWSAFTACGRILLAKWSTSMSEERPLKSLLAVDLIFDLSHA</sequence>
<accession>A0AAV5UAZ1</accession>